<dbReference type="PANTHER" id="PTHR37489">
    <property type="entry name" value="DUF3500 DOMAIN-CONTAINING PROTEIN"/>
    <property type="match status" value="1"/>
</dbReference>
<dbReference type="PANTHER" id="PTHR37489:SF1">
    <property type="entry name" value="DUF3500 DOMAIN-CONTAINING PROTEIN"/>
    <property type="match status" value="1"/>
</dbReference>
<comment type="caution">
    <text evidence="1">The sequence shown here is derived from an EMBL/GenBank/DDBJ whole genome shotgun (WGS) entry which is preliminary data.</text>
</comment>
<protein>
    <submittedName>
        <fullName evidence="1">DUF3500 domain-containing protein</fullName>
    </submittedName>
</protein>
<evidence type="ECO:0000313" key="2">
    <source>
        <dbReference type="Proteomes" id="UP000280296"/>
    </source>
</evidence>
<reference evidence="1 2" key="2">
    <citation type="submission" date="2019-01" db="EMBL/GenBank/DDBJ databases">
        <title>Tautonia sociabilis, a novel thermotolerant planctomycete of Isosphaeraceae family, isolated from a 4000 m deep subterranean habitat.</title>
        <authorList>
            <person name="Kovaleva O.L."/>
            <person name="Elcheninov A.G."/>
            <person name="Van Heerden E."/>
            <person name="Toshchakov S.V."/>
            <person name="Novikov A."/>
            <person name="Bonch-Osmolovskaya E.A."/>
            <person name="Kublanov I.V."/>
        </authorList>
    </citation>
    <scope>NUCLEOTIDE SEQUENCE [LARGE SCALE GENOMIC DNA]</scope>
    <source>
        <strain evidence="1 2">GM2012</strain>
    </source>
</reference>
<organism evidence="1 2">
    <name type="scientific">Tautonia sociabilis</name>
    <dbReference type="NCBI Taxonomy" id="2080755"/>
    <lineage>
        <taxon>Bacteria</taxon>
        <taxon>Pseudomonadati</taxon>
        <taxon>Planctomycetota</taxon>
        <taxon>Planctomycetia</taxon>
        <taxon>Isosphaerales</taxon>
        <taxon>Isosphaeraceae</taxon>
        <taxon>Tautonia</taxon>
    </lineage>
</organism>
<dbReference type="NCBIfam" id="TIGR01409">
    <property type="entry name" value="TAT_signal_seq"/>
    <property type="match status" value="1"/>
</dbReference>
<dbReference type="InterPro" id="IPR019546">
    <property type="entry name" value="TAT_signal_bac_arc"/>
</dbReference>
<dbReference type="Pfam" id="PF12006">
    <property type="entry name" value="DUF3500"/>
    <property type="match status" value="1"/>
</dbReference>
<accession>A0A432MN35</accession>
<name>A0A432MN35_9BACT</name>
<evidence type="ECO:0000313" key="1">
    <source>
        <dbReference type="EMBL" id="RUL88607.1"/>
    </source>
</evidence>
<proteinExistence type="predicted"/>
<reference evidence="1 2" key="1">
    <citation type="submission" date="2018-12" db="EMBL/GenBank/DDBJ databases">
        <authorList>
            <person name="Toschakov S.V."/>
        </authorList>
    </citation>
    <scope>NUCLEOTIDE SEQUENCE [LARGE SCALE GENOMIC DNA]</scope>
    <source>
        <strain evidence="1 2">GM2012</strain>
    </source>
</reference>
<dbReference type="PROSITE" id="PS51318">
    <property type="entry name" value="TAT"/>
    <property type="match status" value="1"/>
</dbReference>
<gene>
    <name evidence="1" type="ORF">TsocGM_06705</name>
</gene>
<dbReference type="RefSeq" id="WP_126724534.1">
    <property type="nucleotide sequence ID" value="NZ_RYZH01000009.1"/>
</dbReference>
<dbReference type="InterPro" id="IPR006311">
    <property type="entry name" value="TAT_signal"/>
</dbReference>
<keyword evidence="2" id="KW-1185">Reference proteome</keyword>
<dbReference type="OrthoDB" id="240568at2"/>
<dbReference type="EMBL" id="RYZH01000009">
    <property type="protein sequence ID" value="RUL88607.1"/>
    <property type="molecule type" value="Genomic_DNA"/>
</dbReference>
<dbReference type="AlphaFoldDB" id="A0A432MN35"/>
<dbReference type="InterPro" id="IPR021889">
    <property type="entry name" value="DUF3500"/>
</dbReference>
<dbReference type="Proteomes" id="UP000280296">
    <property type="component" value="Unassembled WGS sequence"/>
</dbReference>
<sequence length="342" mass="37607">MSETPRAAHPTRRDFVRTLGAAGLTAAVPLIGVRSIEAMPSLRTADEVGPKPTDPAESAVARLFATLSSEQRETICFPFDHPLRSRVENNWAIVEPTIDDMTAEQQELCREIMKGICSEDGFDRFMRQMDEDYGGFGAYHVALFGEPGSGGPFEWVLSGRHDTLRADGNSVPGAAFGGPIFYGHASKSFNEDASHTGNVWWYQGEQANAIFKTLDESQRAQALVDGSRAADASRTIELKGEKVPERGLLVSELDDQQKQMVRTLIEAMLSPFREADQQEVLACIEAAGGVDPMRLTYYTDGDIGEDGVWDVWKVEGPAFAWYFHGEPHVHTWLNVARTAPGA</sequence>